<comment type="caution">
    <text evidence="1">The sequence shown here is derived from an EMBL/GenBank/DDBJ whole genome shotgun (WGS) entry which is preliminary data.</text>
</comment>
<proteinExistence type="predicted"/>
<protein>
    <submittedName>
        <fullName evidence="1">Uncharacterized protein</fullName>
    </submittedName>
</protein>
<evidence type="ECO:0000313" key="2">
    <source>
        <dbReference type="Proteomes" id="UP001519460"/>
    </source>
</evidence>
<name>A0ABD0L5P5_9CAEN</name>
<accession>A0ABD0L5P5</accession>
<organism evidence="1 2">
    <name type="scientific">Batillaria attramentaria</name>
    <dbReference type="NCBI Taxonomy" id="370345"/>
    <lineage>
        <taxon>Eukaryota</taxon>
        <taxon>Metazoa</taxon>
        <taxon>Spiralia</taxon>
        <taxon>Lophotrochozoa</taxon>
        <taxon>Mollusca</taxon>
        <taxon>Gastropoda</taxon>
        <taxon>Caenogastropoda</taxon>
        <taxon>Sorbeoconcha</taxon>
        <taxon>Cerithioidea</taxon>
        <taxon>Batillariidae</taxon>
        <taxon>Batillaria</taxon>
    </lineage>
</organism>
<sequence length="50" mass="5644">VIKGNTMGLTIPKVVPPTYVYFTIRRKSPKSLRAALPGCKHEARLARFFL</sequence>
<dbReference type="EMBL" id="JACVVK020000083">
    <property type="protein sequence ID" value="KAK7494397.1"/>
    <property type="molecule type" value="Genomic_DNA"/>
</dbReference>
<dbReference type="AlphaFoldDB" id="A0ABD0L5P5"/>
<evidence type="ECO:0000313" key="1">
    <source>
        <dbReference type="EMBL" id="KAK7494397.1"/>
    </source>
</evidence>
<keyword evidence="2" id="KW-1185">Reference proteome</keyword>
<reference evidence="1 2" key="1">
    <citation type="journal article" date="2023" name="Sci. Data">
        <title>Genome assembly of the Korean intertidal mud-creeper Batillaria attramentaria.</title>
        <authorList>
            <person name="Patra A.K."/>
            <person name="Ho P.T."/>
            <person name="Jun S."/>
            <person name="Lee S.J."/>
            <person name="Kim Y."/>
            <person name="Won Y.J."/>
        </authorList>
    </citation>
    <scope>NUCLEOTIDE SEQUENCE [LARGE SCALE GENOMIC DNA]</scope>
    <source>
        <strain evidence="1">Wonlab-2016</strain>
    </source>
</reference>
<feature type="non-terminal residue" evidence="1">
    <location>
        <position position="1"/>
    </location>
</feature>
<gene>
    <name evidence="1" type="ORF">BaRGS_00014289</name>
</gene>
<dbReference type="Proteomes" id="UP001519460">
    <property type="component" value="Unassembled WGS sequence"/>
</dbReference>